<feature type="domain" description="C5a peptidase/Subtilisin-like protease SBT2-like Fn3-like" evidence="12">
    <location>
        <begin position="521"/>
        <end position="602"/>
    </location>
</feature>
<evidence type="ECO:0000256" key="10">
    <source>
        <dbReference type="SAM" id="SignalP"/>
    </source>
</evidence>
<proteinExistence type="inferred from homology"/>
<evidence type="ECO:0000313" key="13">
    <source>
        <dbReference type="EMBL" id="SCL26770.1"/>
    </source>
</evidence>
<dbReference type="InterPro" id="IPR046450">
    <property type="entry name" value="PA_dom_sf"/>
</dbReference>
<reference evidence="14" key="1">
    <citation type="submission" date="2016-06" db="EMBL/GenBank/DDBJ databases">
        <authorList>
            <person name="Varghese N."/>
            <person name="Submissions Spin"/>
        </authorList>
    </citation>
    <scope>NUCLEOTIDE SEQUENCE [LARGE SCALE GENOMIC DNA]</scope>
    <source>
        <strain evidence="14">DSM 43817</strain>
    </source>
</reference>
<feature type="active site" description="Charge relay system" evidence="6 7">
    <location>
        <position position="435"/>
    </location>
</feature>
<dbReference type="InterPro" id="IPR023827">
    <property type="entry name" value="Peptidase_S8_Asp-AS"/>
</dbReference>
<feature type="chain" id="PRO_5008745579" evidence="10">
    <location>
        <begin position="33"/>
        <end position="1244"/>
    </location>
</feature>
<dbReference type="PANTHER" id="PTHR43806">
    <property type="entry name" value="PEPTIDASE S8"/>
    <property type="match status" value="1"/>
</dbReference>
<evidence type="ECO:0000256" key="7">
    <source>
        <dbReference type="PROSITE-ProRule" id="PRU01240"/>
    </source>
</evidence>
<dbReference type="SUPFAM" id="SSF52743">
    <property type="entry name" value="Subtilisin-like"/>
    <property type="match status" value="1"/>
</dbReference>
<gene>
    <name evidence="13" type="ORF">GA0074692_2229</name>
</gene>
<evidence type="ECO:0000256" key="9">
    <source>
        <dbReference type="SAM" id="MobiDB-lite"/>
    </source>
</evidence>
<dbReference type="InterPro" id="IPR023828">
    <property type="entry name" value="Peptidase_S8_Ser-AS"/>
</dbReference>
<evidence type="ECO:0000256" key="3">
    <source>
        <dbReference type="ARBA" id="ARBA00022729"/>
    </source>
</evidence>
<keyword evidence="2 7" id="KW-0645">Protease</keyword>
<comment type="similarity">
    <text evidence="1 7 8">Belongs to the peptidase S8 family.</text>
</comment>
<protein>
    <submittedName>
        <fullName evidence="13">Serine protease, subtilisin family</fullName>
    </submittedName>
</protein>
<dbReference type="STRING" id="145854.GA0074692_2229"/>
<accession>A0A1C6SBA7</accession>
<dbReference type="Gene3D" id="3.40.50.200">
    <property type="entry name" value="Peptidase S8/S53 domain"/>
    <property type="match status" value="1"/>
</dbReference>
<dbReference type="PRINTS" id="PR00723">
    <property type="entry name" value="SUBTILISIN"/>
</dbReference>
<dbReference type="PANTHER" id="PTHR43806:SF65">
    <property type="entry name" value="SERINE PROTEASE APRX"/>
    <property type="match status" value="1"/>
</dbReference>
<dbReference type="AlphaFoldDB" id="A0A1C6SBA7"/>
<dbReference type="InterPro" id="IPR015500">
    <property type="entry name" value="Peptidase_S8_subtilisin-rel"/>
</dbReference>
<dbReference type="PROSITE" id="PS00136">
    <property type="entry name" value="SUBTILASE_ASP"/>
    <property type="match status" value="1"/>
</dbReference>
<dbReference type="GO" id="GO:0004252">
    <property type="term" value="F:serine-type endopeptidase activity"/>
    <property type="evidence" value="ECO:0007669"/>
    <property type="project" value="UniProtKB-UniRule"/>
</dbReference>
<evidence type="ECO:0000256" key="6">
    <source>
        <dbReference type="PIRSR" id="PIRSR615500-1"/>
    </source>
</evidence>
<feature type="active site" description="Charge relay system" evidence="6 7">
    <location>
        <position position="230"/>
    </location>
</feature>
<dbReference type="InterPro" id="IPR000209">
    <property type="entry name" value="Peptidase_S8/S53_dom"/>
</dbReference>
<dbReference type="GO" id="GO:0016020">
    <property type="term" value="C:membrane"/>
    <property type="evidence" value="ECO:0007669"/>
    <property type="project" value="InterPro"/>
</dbReference>
<dbReference type="RefSeq" id="WP_091642754.1">
    <property type="nucleotide sequence ID" value="NZ_FMHW01000002.1"/>
</dbReference>
<dbReference type="InterPro" id="IPR050131">
    <property type="entry name" value="Peptidase_S8_subtilisin-like"/>
</dbReference>
<organism evidence="13 14">
    <name type="scientific">Micromonospora pallida</name>
    <dbReference type="NCBI Taxonomy" id="145854"/>
    <lineage>
        <taxon>Bacteria</taxon>
        <taxon>Bacillati</taxon>
        <taxon>Actinomycetota</taxon>
        <taxon>Actinomycetes</taxon>
        <taxon>Micromonosporales</taxon>
        <taxon>Micromonosporaceae</taxon>
        <taxon>Micromonospora</taxon>
    </lineage>
</organism>
<evidence type="ECO:0000256" key="8">
    <source>
        <dbReference type="RuleBase" id="RU003355"/>
    </source>
</evidence>
<keyword evidence="14" id="KW-1185">Reference proteome</keyword>
<feature type="signal peptide" evidence="10">
    <location>
        <begin position="1"/>
        <end position="32"/>
    </location>
</feature>
<dbReference type="PROSITE" id="PS51892">
    <property type="entry name" value="SUBTILASE"/>
    <property type="match status" value="1"/>
</dbReference>
<feature type="region of interest" description="Disordered" evidence="9">
    <location>
        <begin position="66"/>
        <end position="85"/>
    </location>
</feature>
<evidence type="ECO:0000256" key="2">
    <source>
        <dbReference type="ARBA" id="ARBA00022670"/>
    </source>
</evidence>
<evidence type="ECO:0000259" key="12">
    <source>
        <dbReference type="Pfam" id="PF06280"/>
    </source>
</evidence>
<keyword evidence="4 7" id="KW-0378">Hydrolase</keyword>
<feature type="domain" description="Peptidase S8/S53" evidence="11">
    <location>
        <begin position="221"/>
        <end position="472"/>
    </location>
</feature>
<evidence type="ECO:0000256" key="5">
    <source>
        <dbReference type="ARBA" id="ARBA00022825"/>
    </source>
</evidence>
<evidence type="ECO:0000259" key="11">
    <source>
        <dbReference type="Pfam" id="PF00082"/>
    </source>
</evidence>
<keyword evidence="3 10" id="KW-0732">Signal</keyword>
<dbReference type="SUPFAM" id="SSF52025">
    <property type="entry name" value="PA domain"/>
    <property type="match status" value="1"/>
</dbReference>
<name>A0A1C6SBA7_9ACTN</name>
<dbReference type="Pfam" id="PF00082">
    <property type="entry name" value="Peptidase_S8"/>
    <property type="match status" value="1"/>
</dbReference>
<evidence type="ECO:0000256" key="4">
    <source>
        <dbReference type="ARBA" id="ARBA00022801"/>
    </source>
</evidence>
<dbReference type="Proteomes" id="UP000198959">
    <property type="component" value="Unassembled WGS sequence"/>
</dbReference>
<evidence type="ECO:0000256" key="1">
    <source>
        <dbReference type="ARBA" id="ARBA00011073"/>
    </source>
</evidence>
<feature type="active site" description="Charge relay system" evidence="6 7">
    <location>
        <position position="262"/>
    </location>
</feature>
<dbReference type="InterPro" id="IPR036852">
    <property type="entry name" value="Peptidase_S8/S53_dom_sf"/>
</dbReference>
<dbReference type="OrthoDB" id="5167143at2"/>
<dbReference type="InterPro" id="IPR010435">
    <property type="entry name" value="C5a/SBT2-like_Fn3"/>
</dbReference>
<dbReference type="Pfam" id="PF06280">
    <property type="entry name" value="fn3_5"/>
    <property type="match status" value="1"/>
</dbReference>
<evidence type="ECO:0000313" key="14">
    <source>
        <dbReference type="Proteomes" id="UP000198959"/>
    </source>
</evidence>
<dbReference type="GO" id="GO:0006508">
    <property type="term" value="P:proteolysis"/>
    <property type="evidence" value="ECO:0007669"/>
    <property type="project" value="UniProtKB-KW"/>
</dbReference>
<keyword evidence="5 7" id="KW-0720">Serine protease</keyword>
<dbReference type="PROSITE" id="PS00138">
    <property type="entry name" value="SUBTILASE_SER"/>
    <property type="match status" value="1"/>
</dbReference>
<dbReference type="EMBL" id="FMHW01000002">
    <property type="protein sequence ID" value="SCL26770.1"/>
    <property type="molecule type" value="Genomic_DNA"/>
</dbReference>
<sequence>MAARRRRPWVTATVAVAAVASTVMVGPPAASATGPTGAGPTKAEVSTHRITLITGDIVTVTTRAGDDRPAISLDPTGPSRGNAQVNHTDGATYVVPTAATEAVASDAVDLALFEIEGLITNRHDDRSTDSVPVLLDNRTGRRQPVPPGQARVKNRLESIHSVGARVAKSQTAAFWRATDTVAERDAAAVGKIWLDRTVRVTLADSVPQIKAPQLWQAGVDGTGVTVAVLDTGVDTNHPDLRGRVSVARNFTDSADAVDRHGHGTHVAATIGGSGAGNGAKGVAPGADLIVGKVLGDSGSGTYSSIIDGMEWAAESGADVVNMSLGTSQPDNGNGPLSSALNQLADRHGTLFVVAAGNSGPNTIGEPASAARALTVGAVSKSGALAGFSSTGPRVGDFAVKPELTAPGVDILAARANGTTMGTPSGEHYTLASGTSMATPHVAGAAALLKQSHPTWDDGRLKTTLVNSTDQGAYRADQGGSGQLNVARAATQQARAIPATLNLGAVRYAPDGGYAPLRGQVTLHNDASTGRTFALTATGVAATGQQMPAGSLALDQSTVTVPGGGTAVVTLTLDPNPLTRERVYSGFVTAVSSDSTASLRVPFSVYLEPVLHEVRITGVGRDGAKAGGPSQVVLLNESAAAAPTRAQFVNGVATARVKPGVYTIITSIYTSDTSGAWIESVAMSYRPQVDLTNGDTGYLLDARTAAEVVVDAGRPTERLGSAIGYLRVQQNRGYHDWMTLVSPDVKHVHLFPSAAPSTGSQEITIHSTLVAPQLTATVAGGQGLTLTPTQLDGAQRFEGQASLELADVGTGTAEEFRRVDVRGKLVLAARSDVPIAQVIETAATRGAKAVAIGNGRPGRLVAQAGSRSLPAFALYGEQGAALSRLAATRDDVVVKLAGTPYSPFAYSLVTPLASVAEGPLRQSVDQLDTARITARNHARQDTTGTSVFWNRRASSYYWVTSEVPTRLGAVQEQWVSADPRTQVQKGLALGDAKFLTYEQTYRSYQPGSHHTVDWLRVSSPQIVENQPGWFAQGYQSWSGRASLTLAARPFPDTDPTHIEFADLGDEYSLTLSRDGETVGRATYWYGNFTIPTDKARYEAVLAASRSLPGWGFATRSTTKWTFEAGGSTASNSPISMPQVGYDIDAGLDNRVRAGIPQTLTVTARPWRADGAAVVDVTVRASYDGGKTWTRLPLKSTGDAGAYTATFTVPAGATSSGYVSLRTTATDATGHSVDQTVERAFGLEAR</sequence>
<dbReference type="Gene3D" id="3.50.30.30">
    <property type="match status" value="1"/>
</dbReference>